<feature type="region of interest" description="Disordered" evidence="1">
    <location>
        <begin position="413"/>
        <end position="451"/>
    </location>
</feature>
<evidence type="ECO:0000313" key="4">
    <source>
        <dbReference type="RefSeq" id="XP_018479560.1"/>
    </source>
</evidence>
<evidence type="ECO:0000313" key="3">
    <source>
        <dbReference type="Proteomes" id="UP000504610"/>
    </source>
</evidence>
<dbReference type="RefSeq" id="XP_018479560.1">
    <property type="nucleotide sequence ID" value="XM_018624058.1"/>
</dbReference>
<dbReference type="InterPro" id="IPR040256">
    <property type="entry name" value="At4g02000-like"/>
</dbReference>
<feature type="region of interest" description="Disordered" evidence="1">
    <location>
        <begin position="300"/>
        <end position="328"/>
    </location>
</feature>
<proteinExistence type="predicted"/>
<accession>A0A6J0N4I1</accession>
<evidence type="ECO:0000259" key="2">
    <source>
        <dbReference type="Pfam" id="PF14111"/>
    </source>
</evidence>
<evidence type="ECO:0000256" key="1">
    <source>
        <dbReference type="SAM" id="MobiDB-lite"/>
    </source>
</evidence>
<dbReference type="OrthoDB" id="1106713at2759"/>
<dbReference type="Proteomes" id="UP000504610">
    <property type="component" value="Chromosome 4"/>
</dbReference>
<keyword evidence="3" id="KW-1185">Reference proteome</keyword>
<name>A0A6J0N4I1_RAPSA</name>
<feature type="domain" description="DUF4283" evidence="2">
    <location>
        <begin position="97"/>
        <end position="179"/>
    </location>
</feature>
<dbReference type="PANTHER" id="PTHR31286:SF99">
    <property type="entry name" value="DUF4283 DOMAIN-CONTAINING PROTEIN"/>
    <property type="match status" value="1"/>
</dbReference>
<dbReference type="KEGG" id="rsz:108850544"/>
<feature type="compositionally biased region" description="Basic and acidic residues" evidence="1">
    <location>
        <begin position="375"/>
        <end position="387"/>
    </location>
</feature>
<protein>
    <submittedName>
        <fullName evidence="4">Uncharacterized protein LOC108850544</fullName>
    </submittedName>
</protein>
<reference evidence="4" key="2">
    <citation type="submission" date="2025-08" db="UniProtKB">
        <authorList>
            <consortium name="RefSeq"/>
        </authorList>
    </citation>
    <scope>IDENTIFICATION</scope>
    <source>
        <tissue evidence="4">Leaf</tissue>
    </source>
</reference>
<dbReference type="PANTHER" id="PTHR31286">
    <property type="entry name" value="GLYCINE-RICH CELL WALL STRUCTURAL PROTEIN 1.8-LIKE"/>
    <property type="match status" value="1"/>
</dbReference>
<dbReference type="InterPro" id="IPR025558">
    <property type="entry name" value="DUF4283"/>
</dbReference>
<reference evidence="3" key="1">
    <citation type="journal article" date="2019" name="Database">
        <title>The radish genome database (RadishGD): an integrated information resource for radish genomics.</title>
        <authorList>
            <person name="Yu H.J."/>
            <person name="Baek S."/>
            <person name="Lee Y.J."/>
            <person name="Cho A."/>
            <person name="Mun J.H."/>
        </authorList>
    </citation>
    <scope>NUCLEOTIDE SEQUENCE [LARGE SCALE GENOMIC DNA]</scope>
    <source>
        <strain evidence="3">cv. WK10039</strain>
    </source>
</reference>
<organism evidence="3 4">
    <name type="scientific">Raphanus sativus</name>
    <name type="common">Radish</name>
    <name type="synonym">Raphanus raphanistrum var. sativus</name>
    <dbReference type="NCBI Taxonomy" id="3726"/>
    <lineage>
        <taxon>Eukaryota</taxon>
        <taxon>Viridiplantae</taxon>
        <taxon>Streptophyta</taxon>
        <taxon>Embryophyta</taxon>
        <taxon>Tracheophyta</taxon>
        <taxon>Spermatophyta</taxon>
        <taxon>Magnoliopsida</taxon>
        <taxon>eudicotyledons</taxon>
        <taxon>Gunneridae</taxon>
        <taxon>Pentapetalae</taxon>
        <taxon>rosids</taxon>
        <taxon>malvids</taxon>
        <taxon>Brassicales</taxon>
        <taxon>Brassicaceae</taxon>
        <taxon>Brassiceae</taxon>
        <taxon>Raphanus</taxon>
    </lineage>
</organism>
<dbReference type="AlphaFoldDB" id="A0A6J0N4I1"/>
<feature type="region of interest" description="Disordered" evidence="1">
    <location>
        <begin position="504"/>
        <end position="539"/>
    </location>
</feature>
<feature type="region of interest" description="Disordered" evidence="1">
    <location>
        <begin position="368"/>
        <end position="387"/>
    </location>
</feature>
<sequence>MSGARAFEIGDVRVSAAGHRDAAMMDVGDGARPPGDPPDTGTSWVSKVVGTSEGGMPIPENLLDDDFVTERLRVEFPNGEDGEPSITIDTEVLEAMNGMWKQCMIVRVLGRSVAISALSKKLRELWKPKGAMYVMDLPRQFFMVRFEKEEEYLAALTGGPWRVFGSYLMVRAWSSEFDPLKDDIATTPVWVRLTNIPVNLYHRSILMGIAKGLGQPVRVDMTTLKFERARFARVCVEVNLAKPLKGTVLINGERYFVAYEGLSDICSKCGLYGHLVHACPRTIAERVANMVIHTEMAPPSKVAPKQTTPMQDDGFTQVRGARRGTPTLRPVNLVTGEAREVAKRNPRELPNAKETNNIALANKYGSLEMTTNGGESKEDMVTSEGNKENQDMNIQNKKEKSLLQEKEGLIFSGKANAPTSSKGGNQEKWTTNKKVNEGSRGKPKKVNNRPVRGLVFGPTKGEISLSESGKRLRVEHTNAGRAGGVFSDSVEKVQTRSTTLLLRDEEVENPMDSTISEEDQRVADTQTSLQGDGRVLSLA</sequence>
<dbReference type="GeneID" id="108850544"/>
<dbReference type="Pfam" id="PF14111">
    <property type="entry name" value="DUF4283"/>
    <property type="match status" value="1"/>
</dbReference>
<feature type="compositionally biased region" description="Polar residues" evidence="1">
    <location>
        <begin position="417"/>
        <end position="433"/>
    </location>
</feature>
<gene>
    <name evidence="4" type="primary">LOC108850544</name>
</gene>